<dbReference type="Gene3D" id="2.60.450.10">
    <property type="entry name" value="Lipopolysaccharide (LPS) transport protein A like domain"/>
    <property type="match status" value="1"/>
</dbReference>
<evidence type="ECO:0000313" key="2">
    <source>
        <dbReference type="EMBL" id="ROQ93397.1"/>
    </source>
</evidence>
<evidence type="ECO:0000313" key="3">
    <source>
        <dbReference type="Proteomes" id="UP000276223"/>
    </source>
</evidence>
<dbReference type="Proteomes" id="UP000276223">
    <property type="component" value="Unassembled WGS sequence"/>
</dbReference>
<dbReference type="GO" id="GO:0015920">
    <property type="term" value="P:lipopolysaccharide transport"/>
    <property type="evidence" value="ECO:0007669"/>
    <property type="project" value="InterPro"/>
</dbReference>
<keyword evidence="3" id="KW-1185">Reference proteome</keyword>
<sequence length="751" mass="86149">MTMGTSRLLIRLTLVTTALVMAWVSPGRLEAQTASKKSSQTRNFFAQTGAPWTIEAQTLRYDALQRLYQAEGKVHITSENKSIRADWARVDLEKQEVQLAGSVRIQYGSDWLTGDKVIWHLDTETGWVDGGTVYFSENGFYISGKNITKRGPDRYHVSRGTLTTCDPASPDWSIAFADLDVTVDGLGWAKHGSFRFGKLPVFYLPFALFPVNKERQSGLLMPTLGSSNLHGLYLEVPFYWAWRQDMDWTFYANAMEKRGLMLGAEYRVHHAALGEGVWFLNFLEDQADPDDLRARGYPFQEKDRYWLRARHTVDLPHQMKMFLDLDLVSDRNFLKEFQSGSVSQSATNRAFRQVSQREILNDQTITARESSLYVLRRWESGVASMDIRYWNQLDRKLDETTVQQVPYLRASVTPSSLGLGSTYYTLDASAVHYWRPQGDTGLRTDVFPALAYPIHWFPYLAVEPSLGLRSTLYQVDMSEKNNTTFQSRWVPEARLSASTRLERVYRPSNTLAVQHVIRPDFQYVFIPDIDQEDLPLFDDLDRIGRQDTVLYGFSSFLTTKKTHTPPGQDPQAVYKEWARLGVHQAYLLDEPIPKPPIETQPGKRFSDILMSLDLTPERYLNLSYDVTYSPYQGRTNIHDLSLWLNSHRGDRAHVTYRYRQDMAVDEIIGDIHVQVRPTLSLYALYDYSFDKHETFKQSYGVHYRHGCWGLRLSYREEAEEKEVSLALVLVGLGQIGGVLAQDGLVSMTSNP</sequence>
<dbReference type="AlphaFoldDB" id="A0A3N1UXY3"/>
<dbReference type="HAMAP" id="MF_01411">
    <property type="entry name" value="LPS_assembly_LptD"/>
    <property type="match status" value="1"/>
</dbReference>
<dbReference type="GO" id="GO:0043165">
    <property type="term" value="P:Gram-negative-bacterium-type cell outer membrane assembly"/>
    <property type="evidence" value="ECO:0007669"/>
    <property type="project" value="InterPro"/>
</dbReference>
<dbReference type="GO" id="GO:0009279">
    <property type="term" value="C:cell outer membrane"/>
    <property type="evidence" value="ECO:0007669"/>
    <property type="project" value="InterPro"/>
</dbReference>
<dbReference type="InterPro" id="IPR007543">
    <property type="entry name" value="LptD_C"/>
</dbReference>
<proteinExistence type="inferred from homology"/>
<dbReference type="InterPro" id="IPR020889">
    <property type="entry name" value="LipoPS_assembly_LptD"/>
</dbReference>
<dbReference type="PANTHER" id="PTHR30189:SF1">
    <property type="entry name" value="LPS-ASSEMBLY PROTEIN LPTD"/>
    <property type="match status" value="1"/>
</dbReference>
<evidence type="ECO:0000259" key="1">
    <source>
        <dbReference type="Pfam" id="PF04453"/>
    </source>
</evidence>
<organism evidence="2 3">
    <name type="scientific">Desulfosoma caldarium</name>
    <dbReference type="NCBI Taxonomy" id="610254"/>
    <lineage>
        <taxon>Bacteria</taxon>
        <taxon>Pseudomonadati</taxon>
        <taxon>Thermodesulfobacteriota</taxon>
        <taxon>Syntrophobacteria</taxon>
        <taxon>Syntrophobacterales</taxon>
        <taxon>Syntrophobacteraceae</taxon>
        <taxon>Desulfosoma</taxon>
    </lineage>
</organism>
<dbReference type="EMBL" id="RJVA01000011">
    <property type="protein sequence ID" value="ROQ93397.1"/>
    <property type="molecule type" value="Genomic_DNA"/>
</dbReference>
<dbReference type="GO" id="GO:1990351">
    <property type="term" value="C:transporter complex"/>
    <property type="evidence" value="ECO:0007669"/>
    <property type="project" value="TreeGrafter"/>
</dbReference>
<dbReference type="InterPro" id="IPR050218">
    <property type="entry name" value="LptD"/>
</dbReference>
<feature type="domain" description="LptD C-terminal" evidence="1">
    <location>
        <begin position="302"/>
        <end position="661"/>
    </location>
</feature>
<protein>
    <submittedName>
        <fullName evidence="2">LPS-assembly protein</fullName>
    </submittedName>
</protein>
<reference evidence="2 3" key="1">
    <citation type="submission" date="2018-11" db="EMBL/GenBank/DDBJ databases">
        <title>Genomic Encyclopedia of Type Strains, Phase IV (KMG-IV): sequencing the most valuable type-strain genomes for metagenomic binning, comparative biology and taxonomic classification.</title>
        <authorList>
            <person name="Goeker M."/>
        </authorList>
    </citation>
    <scope>NUCLEOTIDE SEQUENCE [LARGE SCALE GENOMIC DNA]</scope>
    <source>
        <strain evidence="2 3">DSM 22027</strain>
    </source>
</reference>
<dbReference type="Pfam" id="PF04453">
    <property type="entry name" value="LptD"/>
    <property type="match status" value="1"/>
</dbReference>
<name>A0A3N1UXY3_9BACT</name>
<comment type="caution">
    <text evidence="2">The sequence shown here is derived from an EMBL/GenBank/DDBJ whole genome shotgun (WGS) entry which is preliminary data.</text>
</comment>
<dbReference type="PANTHER" id="PTHR30189">
    <property type="entry name" value="LPS-ASSEMBLY PROTEIN"/>
    <property type="match status" value="1"/>
</dbReference>
<accession>A0A3N1UXY3</accession>
<gene>
    <name evidence="2" type="ORF">EDC27_1413</name>
</gene>